<dbReference type="Proteomes" id="UP000824247">
    <property type="component" value="Unassembled WGS sequence"/>
</dbReference>
<comment type="caution">
    <text evidence="1">The sequence shown here is derived from an EMBL/GenBank/DDBJ whole genome shotgun (WGS) entry which is preliminary data.</text>
</comment>
<evidence type="ECO:0000313" key="1">
    <source>
        <dbReference type="EMBL" id="MBU3830790.1"/>
    </source>
</evidence>
<organism evidence="1 2">
    <name type="scientific">Candidatus Ureaplasma intestinipullorum</name>
    <dbReference type="NCBI Taxonomy" id="2838770"/>
    <lineage>
        <taxon>Bacteria</taxon>
        <taxon>Bacillati</taxon>
        <taxon>Mycoplasmatota</taxon>
        <taxon>Mycoplasmoidales</taxon>
        <taxon>Mycoplasmoidaceae</taxon>
        <taxon>Ureaplasma</taxon>
    </lineage>
</organism>
<sequence length="820" mass="91933">MSRKTKKLFNTTKKGKKIFLITGLSTVGAAVIAIPTGLALSNNLPNSDKHIIKLNDDFLKNVSTFILQNKISSSDEFNQNFKNQFANFLSEKFKKANFVAKSNQDKLSIQITNDFDFDTEIQLGSVVFLDSKNLEMNVSWYNPVQFSIPANTIFSFVQDYIDNHKISSLSNLAKNKDFKQQLVSKINELNPSSRVILNVDDIILNSSSSYSLTISIQSYIDKTFTLTNTDQNSSVSINDPEYQKEILINDLVPWSAKIAFRNETVNKIQELSMQQGLIAPSYFFNSDTITVTNNAFINSLIDILNTGLIDEYKVDRSSISNISYTIINKNSVYQQFEPNVAEVKFTLTLSNGYFTDDETSRDNFTLSNNNRTVSMNLYVYNGLFINQHMSSASTNINNFISANNISLSNANDAINSEYGSYAEFWYTLLTGDSYQNVTDEYISLINPNLYQMEFNETSISITLNENCGFRFYGDSLQNGDIVISNNYRTITINNIVWAKGTVNISTTYATLATLTDVFTRNAIYDPSLIDSKKQVIINRLFPHLPVEKCSILYDNSNNTITFTINNSPDAITNYMFDVNGIATNVFKISNVTFPVAKIRPIQDYANLVQNTIFQNLISDKTELQTYLPYIISQMFRNSLNQGQYTTSIDSTNTSVTITINSDVNLEFVTTGTGGVETTSKTFTFNINLCKKVNIINDYQTAITPQALQTQGITAENLQSHDSIVKILKLIVDSSTADKDNLINSIADLLAISYSPAPNSSRILIKSSNSAVIQNPFTFVVNNANVNSINIVFDFSVTQAPTTPTTPNTKQNIMSRFFRGY</sequence>
<evidence type="ECO:0000313" key="2">
    <source>
        <dbReference type="Proteomes" id="UP000824247"/>
    </source>
</evidence>
<proteinExistence type="predicted"/>
<gene>
    <name evidence="1" type="ORF">H9897_01390</name>
</gene>
<reference evidence="1" key="1">
    <citation type="journal article" date="2021" name="PeerJ">
        <title>Extensive microbial diversity within the chicken gut microbiome revealed by metagenomics and culture.</title>
        <authorList>
            <person name="Gilroy R."/>
            <person name="Ravi A."/>
            <person name="Getino M."/>
            <person name="Pursley I."/>
            <person name="Horton D.L."/>
            <person name="Alikhan N.F."/>
            <person name="Baker D."/>
            <person name="Gharbi K."/>
            <person name="Hall N."/>
            <person name="Watson M."/>
            <person name="Adriaenssens E.M."/>
            <person name="Foster-Nyarko E."/>
            <person name="Jarju S."/>
            <person name="Secka A."/>
            <person name="Antonio M."/>
            <person name="Oren A."/>
            <person name="Chaudhuri R.R."/>
            <person name="La Ragione R."/>
            <person name="Hildebrand F."/>
            <person name="Pallen M.J."/>
        </authorList>
    </citation>
    <scope>NUCLEOTIDE SEQUENCE</scope>
    <source>
        <strain evidence="1">A5-1222</strain>
    </source>
</reference>
<reference evidence="1" key="2">
    <citation type="submission" date="2021-04" db="EMBL/GenBank/DDBJ databases">
        <authorList>
            <person name="Gilroy R."/>
        </authorList>
    </citation>
    <scope>NUCLEOTIDE SEQUENCE</scope>
    <source>
        <strain evidence="1">A5-1222</strain>
    </source>
</reference>
<accession>A0A9E2KWL0</accession>
<protein>
    <submittedName>
        <fullName evidence="1">Uncharacterized protein</fullName>
    </submittedName>
</protein>
<name>A0A9E2KWL0_9BACT</name>
<dbReference type="AlphaFoldDB" id="A0A9E2KWL0"/>
<dbReference type="EMBL" id="JAHLFM010000021">
    <property type="protein sequence ID" value="MBU3830790.1"/>
    <property type="molecule type" value="Genomic_DNA"/>
</dbReference>